<evidence type="ECO:0000313" key="5">
    <source>
        <dbReference type="EMBL" id="MBT2186503.1"/>
    </source>
</evidence>
<dbReference type="PANTHER" id="PTHR46796:SF6">
    <property type="entry name" value="ARAC SUBFAMILY"/>
    <property type="match status" value="1"/>
</dbReference>
<dbReference type="GO" id="GO:0003700">
    <property type="term" value="F:DNA-binding transcription factor activity"/>
    <property type="evidence" value="ECO:0007669"/>
    <property type="project" value="InterPro"/>
</dbReference>
<evidence type="ECO:0000256" key="1">
    <source>
        <dbReference type="ARBA" id="ARBA00023015"/>
    </source>
</evidence>
<dbReference type="Proteomes" id="UP001138757">
    <property type="component" value="Unassembled WGS sequence"/>
</dbReference>
<dbReference type="GO" id="GO:0043565">
    <property type="term" value="F:sequence-specific DNA binding"/>
    <property type="evidence" value="ECO:0007669"/>
    <property type="project" value="InterPro"/>
</dbReference>
<dbReference type="AlphaFoldDB" id="A0A9X1DAP7"/>
<dbReference type="Gene3D" id="2.60.120.10">
    <property type="entry name" value="Jelly Rolls"/>
    <property type="match status" value="1"/>
</dbReference>
<dbReference type="PROSITE" id="PS01124">
    <property type="entry name" value="HTH_ARAC_FAMILY_2"/>
    <property type="match status" value="1"/>
</dbReference>
<comment type="caution">
    <text evidence="5">The sequence shown here is derived from an EMBL/GenBank/DDBJ whole genome shotgun (WGS) entry which is preliminary data.</text>
</comment>
<gene>
    <name evidence="5" type="ORF">KK488_06030</name>
</gene>
<dbReference type="PANTHER" id="PTHR46796">
    <property type="entry name" value="HTH-TYPE TRANSCRIPTIONAL ACTIVATOR RHAS-RELATED"/>
    <property type="match status" value="1"/>
</dbReference>
<reference evidence="5" key="1">
    <citation type="submission" date="2021-05" db="EMBL/GenBank/DDBJ databases">
        <title>Genome of Sphingobium sp. strain.</title>
        <authorList>
            <person name="Fan R."/>
        </authorList>
    </citation>
    <scope>NUCLEOTIDE SEQUENCE</scope>
    <source>
        <strain evidence="5">H33</strain>
    </source>
</reference>
<proteinExistence type="predicted"/>
<dbReference type="PRINTS" id="PR00032">
    <property type="entry name" value="HTHARAC"/>
</dbReference>
<evidence type="ECO:0000256" key="3">
    <source>
        <dbReference type="ARBA" id="ARBA00023163"/>
    </source>
</evidence>
<keyword evidence="1" id="KW-0805">Transcription regulation</keyword>
<dbReference type="RefSeq" id="WP_214622233.1">
    <property type="nucleotide sequence ID" value="NZ_JAHGAW010000003.1"/>
</dbReference>
<dbReference type="InterPro" id="IPR018060">
    <property type="entry name" value="HTH_AraC"/>
</dbReference>
<dbReference type="Gene3D" id="1.10.10.60">
    <property type="entry name" value="Homeodomain-like"/>
    <property type="match status" value="1"/>
</dbReference>
<dbReference type="EMBL" id="JAHGAW010000003">
    <property type="protein sequence ID" value="MBT2186503.1"/>
    <property type="molecule type" value="Genomic_DNA"/>
</dbReference>
<keyword evidence="3" id="KW-0804">Transcription</keyword>
<sequence>MESFSTETLVRGGRTRAWNEIYSSRLSTIDFIPQSGNFSAGLKLGGLGRLGLARLMTGPCTIRRTVDHIDDGASARLYSFLIQLNGEGQFAQGKHDAVLHRGDVTLCDNGVPHCYRLGGEDAEMLLVRVPHELIRDYLPYPERLSGRRLPAQNGLAVIAAGMACSLWRQIERGLDPAHEDSIAHQLLDLFATSYSMAYGPEMSGPFPDAKLHARAAGFIEEHIRDATLTVRGVAAAVGLPVSELLAMFVQRGDSFGGYVSRRRLDQAARQLRNPRWRGSTVSGIAYGVGYTSVPLFTRAFHARFGVSPGDYRRSQLH</sequence>
<keyword evidence="6" id="KW-1185">Reference proteome</keyword>
<keyword evidence="2" id="KW-0238">DNA-binding</keyword>
<dbReference type="InterPro" id="IPR011051">
    <property type="entry name" value="RmlC_Cupin_sf"/>
</dbReference>
<dbReference type="InterPro" id="IPR050204">
    <property type="entry name" value="AraC_XylS_family_regulators"/>
</dbReference>
<dbReference type="Pfam" id="PF12833">
    <property type="entry name" value="HTH_18"/>
    <property type="match status" value="1"/>
</dbReference>
<name>A0A9X1DAP7_9SPHN</name>
<dbReference type="InterPro" id="IPR014710">
    <property type="entry name" value="RmlC-like_jellyroll"/>
</dbReference>
<evidence type="ECO:0000259" key="4">
    <source>
        <dbReference type="PROSITE" id="PS01124"/>
    </source>
</evidence>
<dbReference type="Pfam" id="PF14525">
    <property type="entry name" value="AraC_binding_2"/>
    <property type="match status" value="1"/>
</dbReference>
<dbReference type="InterPro" id="IPR035418">
    <property type="entry name" value="AraC-bd_2"/>
</dbReference>
<evidence type="ECO:0000256" key="2">
    <source>
        <dbReference type="ARBA" id="ARBA00023125"/>
    </source>
</evidence>
<dbReference type="InterPro" id="IPR009057">
    <property type="entry name" value="Homeodomain-like_sf"/>
</dbReference>
<protein>
    <submittedName>
        <fullName evidence="5">Helix-turn-helix domain-containing protein</fullName>
    </submittedName>
</protein>
<dbReference type="SUPFAM" id="SSF46689">
    <property type="entry name" value="Homeodomain-like"/>
    <property type="match status" value="1"/>
</dbReference>
<dbReference type="InterPro" id="IPR020449">
    <property type="entry name" value="Tscrpt_reg_AraC-type_HTH"/>
</dbReference>
<evidence type="ECO:0000313" key="6">
    <source>
        <dbReference type="Proteomes" id="UP001138757"/>
    </source>
</evidence>
<dbReference type="SUPFAM" id="SSF51182">
    <property type="entry name" value="RmlC-like cupins"/>
    <property type="match status" value="1"/>
</dbReference>
<accession>A0A9X1DAP7</accession>
<organism evidence="5 6">
    <name type="scientific">Sphingobium nicotianae</name>
    <dbReference type="NCBI Taxonomy" id="2782607"/>
    <lineage>
        <taxon>Bacteria</taxon>
        <taxon>Pseudomonadati</taxon>
        <taxon>Pseudomonadota</taxon>
        <taxon>Alphaproteobacteria</taxon>
        <taxon>Sphingomonadales</taxon>
        <taxon>Sphingomonadaceae</taxon>
        <taxon>Sphingobium</taxon>
    </lineage>
</organism>
<dbReference type="SMART" id="SM00342">
    <property type="entry name" value="HTH_ARAC"/>
    <property type="match status" value="1"/>
</dbReference>
<feature type="domain" description="HTH araC/xylS-type" evidence="4">
    <location>
        <begin position="213"/>
        <end position="314"/>
    </location>
</feature>